<keyword evidence="2" id="KW-0805">Transcription regulation</keyword>
<keyword evidence="4" id="KW-0804">Transcription</keyword>
<evidence type="ECO:0000313" key="9">
    <source>
        <dbReference type="Proteomes" id="UP001140949"/>
    </source>
</evidence>
<dbReference type="PANTHER" id="PTHR32096:SF146">
    <property type="entry name" value="WRKY TRANSCRIPTION FACTOR 19-RELATED"/>
    <property type="match status" value="1"/>
</dbReference>
<comment type="subcellular location">
    <subcellularLocation>
        <location evidence="1">Nucleus</location>
    </subcellularLocation>
</comment>
<accession>A0AAX6GW66</accession>
<proteinExistence type="predicted"/>
<evidence type="ECO:0000256" key="4">
    <source>
        <dbReference type="ARBA" id="ARBA00023163"/>
    </source>
</evidence>
<feature type="region of interest" description="Disordered" evidence="6">
    <location>
        <begin position="211"/>
        <end position="231"/>
    </location>
</feature>
<dbReference type="PANTHER" id="PTHR32096">
    <property type="entry name" value="WRKY TRANSCRIPTION FACTOR 30-RELATED-RELATED"/>
    <property type="match status" value="1"/>
</dbReference>
<dbReference type="SUPFAM" id="SSF118290">
    <property type="entry name" value="WRKY DNA-binding domain"/>
    <property type="match status" value="1"/>
</dbReference>
<dbReference type="GO" id="GO:0000976">
    <property type="term" value="F:transcription cis-regulatory region binding"/>
    <property type="evidence" value="ECO:0007669"/>
    <property type="project" value="TreeGrafter"/>
</dbReference>
<dbReference type="InterPro" id="IPR044810">
    <property type="entry name" value="WRKY_plant"/>
</dbReference>
<dbReference type="SMART" id="SM00774">
    <property type="entry name" value="WRKY"/>
    <property type="match status" value="1"/>
</dbReference>
<gene>
    <name evidence="8" type="ORF">M6B38_125110</name>
</gene>
<evidence type="ECO:0000259" key="7">
    <source>
        <dbReference type="PROSITE" id="PS50811"/>
    </source>
</evidence>
<organism evidence="8 9">
    <name type="scientific">Iris pallida</name>
    <name type="common">Sweet iris</name>
    <dbReference type="NCBI Taxonomy" id="29817"/>
    <lineage>
        <taxon>Eukaryota</taxon>
        <taxon>Viridiplantae</taxon>
        <taxon>Streptophyta</taxon>
        <taxon>Embryophyta</taxon>
        <taxon>Tracheophyta</taxon>
        <taxon>Spermatophyta</taxon>
        <taxon>Magnoliopsida</taxon>
        <taxon>Liliopsida</taxon>
        <taxon>Asparagales</taxon>
        <taxon>Iridaceae</taxon>
        <taxon>Iridoideae</taxon>
        <taxon>Irideae</taxon>
        <taxon>Iris</taxon>
    </lineage>
</organism>
<feature type="domain" description="WRKY" evidence="7">
    <location>
        <begin position="114"/>
        <end position="171"/>
    </location>
</feature>
<dbReference type="Gene3D" id="2.20.25.80">
    <property type="entry name" value="WRKY domain"/>
    <property type="match status" value="1"/>
</dbReference>
<feature type="compositionally biased region" description="Low complexity" evidence="6">
    <location>
        <begin position="219"/>
        <end position="231"/>
    </location>
</feature>
<dbReference type="AlphaFoldDB" id="A0AAX6GW66"/>
<name>A0AAX6GW66_IRIPA</name>
<evidence type="ECO:0000313" key="8">
    <source>
        <dbReference type="EMBL" id="KAJ6832743.1"/>
    </source>
</evidence>
<evidence type="ECO:0000256" key="3">
    <source>
        <dbReference type="ARBA" id="ARBA00023125"/>
    </source>
</evidence>
<dbReference type="EMBL" id="JANAVB010015800">
    <property type="protein sequence ID" value="KAJ6832743.1"/>
    <property type="molecule type" value="Genomic_DNA"/>
</dbReference>
<comment type="caution">
    <text evidence="8">The sequence shown here is derived from an EMBL/GenBank/DDBJ whole genome shotgun (WGS) entry which is preliminary data.</text>
</comment>
<reference evidence="8" key="1">
    <citation type="journal article" date="2023" name="GigaByte">
        <title>Genome assembly of the bearded iris, Iris pallida Lam.</title>
        <authorList>
            <person name="Bruccoleri R.E."/>
            <person name="Oakeley E.J."/>
            <person name="Faust A.M.E."/>
            <person name="Altorfer M."/>
            <person name="Dessus-Babus S."/>
            <person name="Burckhardt D."/>
            <person name="Oertli M."/>
            <person name="Naumann U."/>
            <person name="Petersen F."/>
            <person name="Wong J."/>
        </authorList>
    </citation>
    <scope>NUCLEOTIDE SEQUENCE</scope>
    <source>
        <strain evidence="8">GSM-AAB239-AS_SAM_17_03QT</strain>
    </source>
</reference>
<dbReference type="Pfam" id="PF03106">
    <property type="entry name" value="WRKY"/>
    <property type="match status" value="1"/>
</dbReference>
<keyword evidence="5" id="KW-0539">Nucleus</keyword>
<dbReference type="InterPro" id="IPR036576">
    <property type="entry name" value="WRKY_dom_sf"/>
</dbReference>
<feature type="region of interest" description="Disordered" evidence="6">
    <location>
        <begin position="174"/>
        <end position="194"/>
    </location>
</feature>
<dbReference type="InterPro" id="IPR003657">
    <property type="entry name" value="WRKY_dom"/>
</dbReference>
<protein>
    <submittedName>
        <fullName evidence="8">WRKY transcription factor 41</fullName>
    </submittedName>
</protein>
<dbReference type="PROSITE" id="PS50811">
    <property type="entry name" value="WRKY"/>
    <property type="match status" value="1"/>
</dbReference>
<evidence type="ECO:0000256" key="1">
    <source>
        <dbReference type="ARBA" id="ARBA00004123"/>
    </source>
</evidence>
<keyword evidence="9" id="KW-1185">Reference proteome</keyword>
<sequence length="335" mass="36376">MEMGSNLVLDELARGRELVTKLRADIESTTSFSVNARRAVVEDLLSSLEKCISMVTESSPPRPQLTESPRSEGHGRGSGVVRKNSEMCKKRRTQAKWTRKVRLGTGPGVDGPEDDGYKWRKYGQKDILEAKYPRGYFRCSHLKTQGCLATKQVQRSEDNPSAVDVTYRGAHTCRRESAPPQAPDDAPPQHQNSRDDSLLLSFQTGLNVKTEGLEEEDSSPPLSFSFPSKPEVPTFSPSSTLDGCFVGGGGGGGGWSGAFVSPATSETTNYYFSMSPRQMSSCFYCGGENLQAAAEGVVPSAAADSSALDMDFLIDSHVDLDHDFLLDTCGFPPIN</sequence>
<dbReference type="GO" id="GO:0003700">
    <property type="term" value="F:DNA-binding transcription factor activity"/>
    <property type="evidence" value="ECO:0007669"/>
    <property type="project" value="InterPro"/>
</dbReference>
<feature type="region of interest" description="Disordered" evidence="6">
    <location>
        <begin position="55"/>
        <end position="84"/>
    </location>
</feature>
<reference evidence="8" key="2">
    <citation type="submission" date="2023-04" db="EMBL/GenBank/DDBJ databases">
        <authorList>
            <person name="Bruccoleri R.E."/>
            <person name="Oakeley E.J."/>
            <person name="Faust A.-M."/>
            <person name="Dessus-Babus S."/>
            <person name="Altorfer M."/>
            <person name="Burckhardt D."/>
            <person name="Oertli M."/>
            <person name="Naumann U."/>
            <person name="Petersen F."/>
            <person name="Wong J."/>
        </authorList>
    </citation>
    <scope>NUCLEOTIDE SEQUENCE</scope>
    <source>
        <strain evidence="8">GSM-AAB239-AS_SAM_17_03QT</strain>
        <tissue evidence="8">Leaf</tissue>
    </source>
</reference>
<evidence type="ECO:0000256" key="5">
    <source>
        <dbReference type="ARBA" id="ARBA00023242"/>
    </source>
</evidence>
<dbReference type="GO" id="GO:0005634">
    <property type="term" value="C:nucleus"/>
    <property type="evidence" value="ECO:0007669"/>
    <property type="project" value="UniProtKB-SubCell"/>
</dbReference>
<evidence type="ECO:0000256" key="6">
    <source>
        <dbReference type="SAM" id="MobiDB-lite"/>
    </source>
</evidence>
<keyword evidence="3" id="KW-0238">DNA-binding</keyword>
<dbReference type="Proteomes" id="UP001140949">
    <property type="component" value="Unassembled WGS sequence"/>
</dbReference>
<evidence type="ECO:0000256" key="2">
    <source>
        <dbReference type="ARBA" id="ARBA00023015"/>
    </source>
</evidence>